<reference evidence="2 3" key="1">
    <citation type="journal article" date="2012" name="Genome Biol.">
        <title>The genome of the polar eukaryotic microalga coccomyxa subellipsoidea reveals traits of cold adaptation.</title>
        <authorList>
            <person name="Blanc G."/>
            <person name="Agarkova I."/>
            <person name="Grimwood J."/>
            <person name="Kuo A."/>
            <person name="Brueggeman A."/>
            <person name="Dunigan D."/>
            <person name="Gurnon J."/>
            <person name="Ladunga I."/>
            <person name="Lindquist E."/>
            <person name="Lucas S."/>
            <person name="Pangilinan J."/>
            <person name="Proschold T."/>
            <person name="Salamov A."/>
            <person name="Schmutz J."/>
            <person name="Weeks D."/>
            <person name="Yamada T."/>
            <person name="Claverie J.M."/>
            <person name="Grigoriev I."/>
            <person name="Van Etten J."/>
            <person name="Lomsadze A."/>
            <person name="Borodovsky M."/>
        </authorList>
    </citation>
    <scope>NUCLEOTIDE SEQUENCE [LARGE SCALE GENOMIC DNA]</scope>
    <source>
        <strain evidence="2 3">C-169</strain>
    </source>
</reference>
<dbReference type="AlphaFoldDB" id="I0Z648"/>
<sequence>MHDRTSVGAAHPAKQDQDPSQHSLIHNLTHTYACAQQARSEWIRDFTPWSSQPHIIDPPSSWACNVATLTT</sequence>
<protein>
    <submittedName>
        <fullName evidence="2">Uncharacterized protein</fullName>
    </submittedName>
</protein>
<keyword evidence="3" id="KW-1185">Reference proteome</keyword>
<proteinExistence type="predicted"/>
<dbReference type="Proteomes" id="UP000007264">
    <property type="component" value="Unassembled WGS sequence"/>
</dbReference>
<accession>I0Z648</accession>
<evidence type="ECO:0000256" key="1">
    <source>
        <dbReference type="SAM" id="MobiDB-lite"/>
    </source>
</evidence>
<evidence type="ECO:0000313" key="3">
    <source>
        <dbReference type="Proteomes" id="UP000007264"/>
    </source>
</evidence>
<dbReference type="KEGG" id="csl:COCSUDRAFT_32491"/>
<gene>
    <name evidence="2" type="ORF">COCSUDRAFT_32491</name>
</gene>
<dbReference type="GeneID" id="17044121"/>
<evidence type="ECO:0000313" key="2">
    <source>
        <dbReference type="EMBL" id="EIE26117.1"/>
    </source>
</evidence>
<organism evidence="2 3">
    <name type="scientific">Coccomyxa subellipsoidea (strain C-169)</name>
    <name type="common">Green microalga</name>
    <dbReference type="NCBI Taxonomy" id="574566"/>
    <lineage>
        <taxon>Eukaryota</taxon>
        <taxon>Viridiplantae</taxon>
        <taxon>Chlorophyta</taxon>
        <taxon>core chlorophytes</taxon>
        <taxon>Trebouxiophyceae</taxon>
        <taxon>Trebouxiophyceae incertae sedis</taxon>
        <taxon>Coccomyxaceae</taxon>
        <taxon>Coccomyxa</taxon>
        <taxon>Coccomyxa subellipsoidea</taxon>
    </lineage>
</organism>
<name>I0Z648_COCSC</name>
<dbReference type="RefSeq" id="XP_005650661.1">
    <property type="nucleotide sequence ID" value="XM_005650604.1"/>
</dbReference>
<dbReference type="EMBL" id="AGSI01000003">
    <property type="protein sequence ID" value="EIE26117.1"/>
    <property type="molecule type" value="Genomic_DNA"/>
</dbReference>
<feature type="region of interest" description="Disordered" evidence="1">
    <location>
        <begin position="1"/>
        <end position="21"/>
    </location>
</feature>
<comment type="caution">
    <text evidence="2">The sequence shown here is derived from an EMBL/GenBank/DDBJ whole genome shotgun (WGS) entry which is preliminary data.</text>
</comment>